<accession>A0A6A3MGT0</accession>
<dbReference type="EMBL" id="QXFU01000515">
    <property type="protein sequence ID" value="KAE9031679.1"/>
    <property type="molecule type" value="Genomic_DNA"/>
</dbReference>
<reference evidence="1 2" key="1">
    <citation type="submission" date="2018-09" db="EMBL/GenBank/DDBJ databases">
        <title>Genomic investigation of the strawberry pathogen Phytophthora fragariae indicates pathogenicity is determined by transcriptional variation in three key races.</title>
        <authorList>
            <person name="Adams T.M."/>
            <person name="Armitage A.D."/>
            <person name="Sobczyk M.K."/>
            <person name="Bates H.J."/>
            <person name="Dunwell J.M."/>
            <person name="Nellist C.F."/>
            <person name="Harrison R.J."/>
        </authorList>
    </citation>
    <scope>NUCLEOTIDE SEQUENCE [LARGE SCALE GENOMIC DNA]</scope>
    <source>
        <strain evidence="1 2">SCRP324</strain>
    </source>
</reference>
<comment type="caution">
    <text evidence="1">The sequence shown here is derived from an EMBL/GenBank/DDBJ whole genome shotgun (WGS) entry which is preliminary data.</text>
</comment>
<gene>
    <name evidence="1" type="ORF">PR002_g9578</name>
</gene>
<evidence type="ECO:0000313" key="1">
    <source>
        <dbReference type="EMBL" id="KAE9031679.1"/>
    </source>
</evidence>
<protein>
    <submittedName>
        <fullName evidence="1">Uncharacterized protein</fullName>
    </submittedName>
</protein>
<sequence length="57" mass="6589">MRLERGSELLGVLLAYLSKLERNNTPIVHKRVHSLVLNRLAGPRVKKLVHLFFNARN</sequence>
<dbReference type="Proteomes" id="UP000435112">
    <property type="component" value="Unassembled WGS sequence"/>
</dbReference>
<name>A0A6A3MGT0_9STRA</name>
<dbReference type="AlphaFoldDB" id="A0A6A3MGT0"/>
<organism evidence="1 2">
    <name type="scientific">Phytophthora rubi</name>
    <dbReference type="NCBI Taxonomy" id="129364"/>
    <lineage>
        <taxon>Eukaryota</taxon>
        <taxon>Sar</taxon>
        <taxon>Stramenopiles</taxon>
        <taxon>Oomycota</taxon>
        <taxon>Peronosporomycetes</taxon>
        <taxon>Peronosporales</taxon>
        <taxon>Peronosporaceae</taxon>
        <taxon>Phytophthora</taxon>
    </lineage>
</organism>
<evidence type="ECO:0000313" key="2">
    <source>
        <dbReference type="Proteomes" id="UP000435112"/>
    </source>
</evidence>
<proteinExistence type="predicted"/>